<evidence type="ECO:0000256" key="5">
    <source>
        <dbReference type="SAM" id="Phobius"/>
    </source>
</evidence>
<feature type="transmembrane region" description="Helical" evidence="5">
    <location>
        <begin position="406"/>
        <end position="429"/>
    </location>
</feature>
<protein>
    <submittedName>
        <fullName evidence="6">Amino acid permease</fullName>
    </submittedName>
</protein>
<dbReference type="EMBL" id="JACJJC010000017">
    <property type="protein sequence ID" value="MBM6704718.1"/>
    <property type="molecule type" value="Genomic_DNA"/>
</dbReference>
<keyword evidence="4 5" id="KW-0472">Membrane</keyword>
<feature type="transmembrane region" description="Helical" evidence="5">
    <location>
        <begin position="103"/>
        <end position="127"/>
    </location>
</feature>
<accession>A0ABS2DTR9</accession>
<reference evidence="6 7" key="1">
    <citation type="journal article" date="2021" name="Sci. Rep.">
        <title>The distribution of antibiotic resistance genes in chicken gut microbiota commensals.</title>
        <authorList>
            <person name="Juricova H."/>
            <person name="Matiasovicova J."/>
            <person name="Kubasova T."/>
            <person name="Cejkova D."/>
            <person name="Rychlik I."/>
        </authorList>
    </citation>
    <scope>NUCLEOTIDE SEQUENCE [LARGE SCALE GENOMIC DNA]</scope>
    <source>
        <strain evidence="6 7">An829</strain>
    </source>
</reference>
<comment type="subcellular location">
    <subcellularLocation>
        <location evidence="1">Membrane</location>
        <topology evidence="1">Multi-pass membrane protein</topology>
    </subcellularLocation>
</comment>
<keyword evidence="3 5" id="KW-1133">Transmembrane helix</keyword>
<name>A0ABS2DTR9_9BURK</name>
<comment type="caution">
    <text evidence="6">The sequence shown here is derived from an EMBL/GenBank/DDBJ whole genome shotgun (WGS) entry which is preliminary data.</text>
</comment>
<proteinExistence type="predicted"/>
<dbReference type="Gene3D" id="1.20.1740.10">
    <property type="entry name" value="Amino acid/polyamine transporter I"/>
    <property type="match status" value="1"/>
</dbReference>
<dbReference type="Pfam" id="PF13520">
    <property type="entry name" value="AA_permease_2"/>
    <property type="match status" value="1"/>
</dbReference>
<feature type="transmembrane region" description="Helical" evidence="5">
    <location>
        <begin position="301"/>
        <end position="326"/>
    </location>
</feature>
<feature type="transmembrane region" description="Helical" evidence="5">
    <location>
        <begin position="202"/>
        <end position="223"/>
    </location>
</feature>
<feature type="transmembrane region" description="Helical" evidence="5">
    <location>
        <begin position="23"/>
        <end position="50"/>
    </location>
</feature>
<feature type="transmembrane region" description="Helical" evidence="5">
    <location>
        <begin position="56"/>
        <end position="82"/>
    </location>
</feature>
<sequence length="478" mass="51377">MQLRAEEKLSFGENKMTEMRREIGLFGGISVLGGIMIGSGIFYIGGIVLARCEMSLGLALLVWLVGGLITLMSGVCYAELGAMLPKAGGSYVYLREAYGERTAFVSGFSNFILSSSASIAALAVAFAGALSTVVPMGSITQKIVAVGTVVLLSLINIRGIRMGAAVQNVFMVLKLLPIGLIMVAGLFFGTETPDLLAMPETMPSATSLLPVIAFAVVATLWAYEGWHNLNSIAEEIKNPRRNIPLAIMLSIVGVTFLYVCFNYSIFRVLSPEVISAMVNDGNFYLGTAAAESLFGTYGGMLVSAAMILAIFNSLNGCVMVFPRVYYAMARDGAMIRSLGRLHEGFRTPVNSIIASGLISILLILSRDLAGLTSLVAVSGIIFNALTFYAVIVLRRRMPQVERPYKVWCYPYLIWAVILIMAGLLASTVVEDPVTALMNVVIPAVSLVIYEIFFRKRAEALRAERAKNVDAAVEPAPAA</sequence>
<keyword evidence="7" id="KW-1185">Reference proteome</keyword>
<feature type="transmembrane region" description="Helical" evidence="5">
    <location>
        <begin position="371"/>
        <end position="394"/>
    </location>
</feature>
<evidence type="ECO:0000313" key="7">
    <source>
        <dbReference type="Proteomes" id="UP000715095"/>
    </source>
</evidence>
<dbReference type="PIRSF" id="PIRSF006060">
    <property type="entry name" value="AA_transporter"/>
    <property type="match status" value="1"/>
</dbReference>
<dbReference type="Proteomes" id="UP000715095">
    <property type="component" value="Unassembled WGS sequence"/>
</dbReference>
<evidence type="ECO:0000256" key="4">
    <source>
        <dbReference type="ARBA" id="ARBA00023136"/>
    </source>
</evidence>
<evidence type="ECO:0000256" key="3">
    <source>
        <dbReference type="ARBA" id="ARBA00022989"/>
    </source>
</evidence>
<feature type="transmembrane region" description="Helical" evidence="5">
    <location>
        <begin position="169"/>
        <end position="190"/>
    </location>
</feature>
<keyword evidence="2 5" id="KW-0812">Transmembrane</keyword>
<dbReference type="InterPro" id="IPR002293">
    <property type="entry name" value="AA/rel_permease1"/>
</dbReference>
<feature type="transmembrane region" description="Helical" evidence="5">
    <location>
        <begin position="347"/>
        <end position="365"/>
    </location>
</feature>
<dbReference type="PANTHER" id="PTHR11785">
    <property type="entry name" value="AMINO ACID TRANSPORTER"/>
    <property type="match status" value="1"/>
</dbReference>
<feature type="transmembrane region" description="Helical" evidence="5">
    <location>
        <begin position="435"/>
        <end position="453"/>
    </location>
</feature>
<dbReference type="PANTHER" id="PTHR11785:SF512">
    <property type="entry name" value="SOBREMESA, ISOFORM B"/>
    <property type="match status" value="1"/>
</dbReference>
<dbReference type="InterPro" id="IPR050598">
    <property type="entry name" value="AminoAcid_Transporter"/>
</dbReference>
<gene>
    <name evidence="6" type="ORF">H6A60_09510</name>
</gene>
<evidence type="ECO:0000256" key="2">
    <source>
        <dbReference type="ARBA" id="ARBA00022692"/>
    </source>
</evidence>
<evidence type="ECO:0000256" key="1">
    <source>
        <dbReference type="ARBA" id="ARBA00004141"/>
    </source>
</evidence>
<feature type="transmembrane region" description="Helical" evidence="5">
    <location>
        <begin position="243"/>
        <end position="265"/>
    </location>
</feature>
<organism evidence="6 7">
    <name type="scientific">Sutterella massiliensis</name>
    <dbReference type="NCBI Taxonomy" id="1816689"/>
    <lineage>
        <taxon>Bacteria</taxon>
        <taxon>Pseudomonadati</taxon>
        <taxon>Pseudomonadota</taxon>
        <taxon>Betaproteobacteria</taxon>
        <taxon>Burkholderiales</taxon>
        <taxon>Sutterellaceae</taxon>
        <taxon>Sutterella</taxon>
    </lineage>
</organism>
<evidence type="ECO:0000313" key="6">
    <source>
        <dbReference type="EMBL" id="MBM6704718.1"/>
    </source>
</evidence>
<feature type="transmembrane region" description="Helical" evidence="5">
    <location>
        <begin position="139"/>
        <end position="157"/>
    </location>
</feature>